<dbReference type="GeneID" id="101506060"/>
<gene>
    <name evidence="10" type="primary">LOC101506060</name>
</gene>
<comment type="similarity">
    <text evidence="1">Belongs to the peptidase A1 family.</text>
</comment>
<feature type="transmembrane region" description="Helical" evidence="7">
    <location>
        <begin position="36"/>
        <end position="59"/>
    </location>
</feature>
<dbReference type="RefSeq" id="XP_004491664.2">
    <property type="nucleotide sequence ID" value="XM_004491607.3"/>
</dbReference>
<dbReference type="SUPFAM" id="SSF50630">
    <property type="entry name" value="Acid proteases"/>
    <property type="match status" value="1"/>
</dbReference>
<organism evidence="9 10">
    <name type="scientific">Cicer arietinum</name>
    <name type="common">Chickpea</name>
    <name type="synonym">Garbanzo</name>
    <dbReference type="NCBI Taxonomy" id="3827"/>
    <lineage>
        <taxon>Eukaryota</taxon>
        <taxon>Viridiplantae</taxon>
        <taxon>Streptophyta</taxon>
        <taxon>Embryophyta</taxon>
        <taxon>Tracheophyta</taxon>
        <taxon>Spermatophyta</taxon>
        <taxon>Magnoliopsida</taxon>
        <taxon>eudicotyledons</taxon>
        <taxon>Gunneridae</taxon>
        <taxon>Pentapetalae</taxon>
        <taxon>rosids</taxon>
        <taxon>fabids</taxon>
        <taxon>Fabales</taxon>
        <taxon>Fabaceae</taxon>
        <taxon>Papilionoideae</taxon>
        <taxon>50 kb inversion clade</taxon>
        <taxon>NPAAA clade</taxon>
        <taxon>Hologalegina</taxon>
        <taxon>IRL clade</taxon>
        <taxon>Cicereae</taxon>
        <taxon>Cicer</taxon>
    </lineage>
</organism>
<protein>
    <submittedName>
        <fullName evidence="10">Aspartic proteinase-like protein 2</fullName>
    </submittedName>
</protein>
<evidence type="ECO:0000256" key="5">
    <source>
        <dbReference type="ARBA" id="ARBA00023180"/>
    </source>
</evidence>
<keyword evidence="7" id="KW-1133">Transmembrane helix</keyword>
<dbReference type="Pfam" id="PF14541">
    <property type="entry name" value="TAXi_C"/>
    <property type="match status" value="1"/>
</dbReference>
<dbReference type="Pfam" id="PF14543">
    <property type="entry name" value="TAXi_N"/>
    <property type="match status" value="1"/>
</dbReference>
<evidence type="ECO:0000256" key="7">
    <source>
        <dbReference type="SAM" id="Phobius"/>
    </source>
</evidence>
<dbReference type="OrthoDB" id="2747330at2759"/>
<dbReference type="CDD" id="cd05476">
    <property type="entry name" value="pepsin_A_like_plant"/>
    <property type="match status" value="1"/>
</dbReference>
<dbReference type="InterPro" id="IPR033121">
    <property type="entry name" value="PEPTIDASE_A1"/>
</dbReference>
<evidence type="ECO:0000313" key="9">
    <source>
        <dbReference type="Proteomes" id="UP000087171"/>
    </source>
</evidence>
<reference evidence="10" key="2">
    <citation type="submission" date="2025-08" db="UniProtKB">
        <authorList>
            <consortium name="RefSeq"/>
        </authorList>
    </citation>
    <scope>IDENTIFICATION</scope>
    <source>
        <tissue evidence="10">Etiolated seedlings</tissue>
    </source>
</reference>
<dbReference type="GO" id="GO:0004190">
    <property type="term" value="F:aspartic-type endopeptidase activity"/>
    <property type="evidence" value="ECO:0007669"/>
    <property type="project" value="UniProtKB-KW"/>
</dbReference>
<dbReference type="InterPro" id="IPR032861">
    <property type="entry name" value="TAXi_N"/>
</dbReference>
<dbReference type="PANTHER" id="PTHR13683:SF875">
    <property type="entry name" value="EUKARYOTIC ASPARTYL PROTEASE FAMILY PROTEIN"/>
    <property type="match status" value="1"/>
</dbReference>
<keyword evidence="2" id="KW-0645">Protease</keyword>
<evidence type="ECO:0000313" key="10">
    <source>
        <dbReference type="RefSeq" id="XP_004491664.2"/>
    </source>
</evidence>
<evidence type="ECO:0000259" key="8">
    <source>
        <dbReference type="PROSITE" id="PS51767"/>
    </source>
</evidence>
<name>A0A1S2XPV4_CICAR</name>
<sequence length="514" mass="55634">MAIVDAMLTCKGDTPLKVFVFNTKKKNSNKFAKLKFIYITLLLLASIAAPTVCTTYLPLKRVIPLNHRVKIDTLIARDSVRHSRILGGVGVNFSVQGIADPNSFGLYTTKVKLGSPPREFTVQIDSGSDVLWVNCNPCTGCPHSSGLGIEPNFFDTTSSSTAALVHCSDPICPIAVQGAEAHCSHKQCSYNFDFQDKSVTSGVYVSDDMYFDTIKQSSSTSLNSSATILFGCSTYRFGGLSETVRAFDGIFGFGPSDVSVVSQLSSQGKTPKVFSHCLKGDGNGGGILVIGEILEHNIVYSPMVPSQLHYVLNLESISVNGNLLSIKPAVFAASYDQGIAVDSGTTLAYLIQEAYDPLVNAITTAVSHLGSPAISEGSPCYLVSTSIDIFPSISFNFAGGAPMVLKPAQYLVRNDFMFASTWCVGFQKIQGGPSILGDLVLKDRIVVYDLDNQRIGWTDYNCSMPVNISMTWSKDKNINPRTKRSSASSLEIRILCMLLHVTFVAFLMHILYSS</sequence>
<dbReference type="FunFam" id="2.40.70.10:FF:000018">
    <property type="entry name" value="Aspartic proteinase-like protein 2"/>
    <property type="match status" value="1"/>
</dbReference>
<evidence type="ECO:0000256" key="3">
    <source>
        <dbReference type="ARBA" id="ARBA00022750"/>
    </source>
</evidence>
<keyword evidence="5" id="KW-0325">Glycoprotein</keyword>
<keyword evidence="7" id="KW-0812">Transmembrane</keyword>
<feature type="transmembrane region" description="Helical" evidence="7">
    <location>
        <begin position="490"/>
        <end position="512"/>
    </location>
</feature>
<dbReference type="eggNOG" id="KOG1339">
    <property type="taxonomic scope" value="Eukaryota"/>
</dbReference>
<feature type="domain" description="Peptidase A1" evidence="8">
    <location>
        <begin position="107"/>
        <end position="458"/>
    </location>
</feature>
<keyword evidence="3" id="KW-0064">Aspartyl protease</keyword>
<dbReference type="InterPro" id="IPR032799">
    <property type="entry name" value="TAXi_C"/>
</dbReference>
<keyword evidence="7" id="KW-0472">Membrane</keyword>
<accession>A0A1S2XPV4</accession>
<dbReference type="PaxDb" id="3827-XP_004491664.1"/>
<keyword evidence="9" id="KW-1185">Reference proteome</keyword>
<dbReference type="Gene3D" id="2.40.70.10">
    <property type="entry name" value="Acid Proteases"/>
    <property type="match status" value="2"/>
</dbReference>
<dbReference type="PROSITE" id="PS51767">
    <property type="entry name" value="PEPTIDASE_A1"/>
    <property type="match status" value="1"/>
</dbReference>
<proteinExistence type="inferred from homology"/>
<reference evidence="9" key="1">
    <citation type="journal article" date="2013" name="Nat. Biotechnol.">
        <title>Draft genome sequence of chickpea (Cicer arietinum) provides a resource for trait improvement.</title>
        <authorList>
            <person name="Varshney R.K."/>
            <person name="Song C."/>
            <person name="Saxena R.K."/>
            <person name="Azam S."/>
            <person name="Yu S."/>
            <person name="Sharpe A.G."/>
            <person name="Cannon S."/>
            <person name="Baek J."/>
            <person name="Rosen B.D."/>
            <person name="Tar'an B."/>
            <person name="Millan T."/>
            <person name="Zhang X."/>
            <person name="Ramsay L.D."/>
            <person name="Iwata A."/>
            <person name="Wang Y."/>
            <person name="Nelson W."/>
            <person name="Farmer A.D."/>
            <person name="Gaur P.M."/>
            <person name="Soderlund C."/>
            <person name="Penmetsa R.V."/>
            <person name="Xu C."/>
            <person name="Bharti A.K."/>
            <person name="He W."/>
            <person name="Winter P."/>
            <person name="Zhao S."/>
            <person name="Hane J.K."/>
            <person name="Carrasquilla-Garcia N."/>
            <person name="Condie J.A."/>
            <person name="Upadhyaya H.D."/>
            <person name="Luo M.C."/>
            <person name="Thudi M."/>
            <person name="Gowda C.L."/>
            <person name="Singh N.P."/>
            <person name="Lichtenzveig J."/>
            <person name="Gali K.K."/>
            <person name="Rubio J."/>
            <person name="Nadarajan N."/>
            <person name="Dolezel J."/>
            <person name="Bansal K.C."/>
            <person name="Xu X."/>
            <person name="Edwards D."/>
            <person name="Zhang G."/>
            <person name="Kahl G."/>
            <person name="Gil J."/>
            <person name="Singh K.B."/>
            <person name="Datta S.K."/>
            <person name="Jackson S.A."/>
            <person name="Wang J."/>
            <person name="Cook D.R."/>
        </authorList>
    </citation>
    <scope>NUCLEOTIDE SEQUENCE [LARGE SCALE GENOMIC DNA]</scope>
    <source>
        <strain evidence="9">cv. CDC Frontier</strain>
    </source>
</reference>
<feature type="active site" evidence="6">
    <location>
        <position position="125"/>
    </location>
</feature>
<dbReference type="PANTHER" id="PTHR13683">
    <property type="entry name" value="ASPARTYL PROTEASES"/>
    <property type="match status" value="1"/>
</dbReference>
<dbReference type="GO" id="GO:0006508">
    <property type="term" value="P:proteolysis"/>
    <property type="evidence" value="ECO:0007669"/>
    <property type="project" value="UniProtKB-KW"/>
</dbReference>
<evidence type="ECO:0000256" key="1">
    <source>
        <dbReference type="ARBA" id="ARBA00007447"/>
    </source>
</evidence>
<dbReference type="KEGG" id="cam:101506060"/>
<evidence type="ECO:0000256" key="2">
    <source>
        <dbReference type="ARBA" id="ARBA00022670"/>
    </source>
</evidence>
<dbReference type="InterPro" id="IPR001461">
    <property type="entry name" value="Aspartic_peptidase_A1"/>
</dbReference>
<dbReference type="InterPro" id="IPR021109">
    <property type="entry name" value="Peptidase_aspartic_dom_sf"/>
</dbReference>
<feature type="active site" evidence="6">
    <location>
        <position position="342"/>
    </location>
</feature>
<dbReference type="AlphaFoldDB" id="A0A1S2XPV4"/>
<dbReference type="PRINTS" id="PR00792">
    <property type="entry name" value="PEPSIN"/>
</dbReference>
<evidence type="ECO:0000256" key="6">
    <source>
        <dbReference type="PIRSR" id="PIRSR601461-1"/>
    </source>
</evidence>
<dbReference type="InterPro" id="IPR034161">
    <property type="entry name" value="Pepsin-like_plant"/>
</dbReference>
<dbReference type="Proteomes" id="UP000087171">
    <property type="component" value="Chromosome Ca2"/>
</dbReference>
<keyword evidence="4" id="KW-0378">Hydrolase</keyword>
<evidence type="ECO:0000256" key="4">
    <source>
        <dbReference type="ARBA" id="ARBA00022801"/>
    </source>
</evidence>